<proteinExistence type="predicted"/>
<reference evidence="4" key="1">
    <citation type="journal article" date="2023" name="Microb. Genom.">
        <title>Mesoterricola silvestris gen. nov., sp. nov., Mesoterricola sediminis sp. nov., Geothrix oryzae sp. nov., Geothrix edaphica sp. nov., Geothrix rubra sp. nov., and Geothrix limicola sp. nov., six novel members of Acidobacteriota isolated from soils.</title>
        <authorList>
            <person name="Weisberg A.J."/>
            <person name="Pearce E."/>
            <person name="Kramer C.G."/>
            <person name="Chang J.H."/>
            <person name="Clarke C.R."/>
        </authorList>
    </citation>
    <scope>NUCLEOTIDE SEQUENCE</scope>
    <source>
        <strain evidence="4">ND06-05F</strain>
    </source>
</reference>
<protein>
    <recommendedName>
        <fullName evidence="3">DUF7144 domain-containing protein</fullName>
    </recommendedName>
</protein>
<gene>
    <name evidence="4" type="ORF">PV367_34520</name>
</gene>
<evidence type="ECO:0000259" key="3">
    <source>
        <dbReference type="Pfam" id="PF23636"/>
    </source>
</evidence>
<evidence type="ECO:0000313" key="4">
    <source>
        <dbReference type="EMBL" id="MDX3134787.1"/>
    </source>
</evidence>
<dbReference type="RefSeq" id="WP_037689877.1">
    <property type="nucleotide sequence ID" value="NZ_JARAWN010000326.1"/>
</dbReference>
<name>A0AAJ2PWP1_9ACTN</name>
<dbReference type="AlphaFoldDB" id="A0AAJ2PWP1"/>
<feature type="transmembrane region" description="Helical" evidence="2">
    <location>
        <begin position="32"/>
        <end position="56"/>
    </location>
</feature>
<feature type="domain" description="DUF7144" evidence="3">
    <location>
        <begin position="33"/>
        <end position="144"/>
    </location>
</feature>
<keyword evidence="2" id="KW-0812">Transmembrane</keyword>
<feature type="transmembrane region" description="Helical" evidence="2">
    <location>
        <begin position="125"/>
        <end position="144"/>
    </location>
</feature>
<evidence type="ECO:0000256" key="2">
    <source>
        <dbReference type="SAM" id="Phobius"/>
    </source>
</evidence>
<dbReference type="Pfam" id="PF23636">
    <property type="entry name" value="DUF7144"/>
    <property type="match status" value="1"/>
</dbReference>
<feature type="transmembrane region" description="Helical" evidence="2">
    <location>
        <begin position="76"/>
        <end position="95"/>
    </location>
</feature>
<keyword evidence="2" id="KW-1133">Transmembrane helix</keyword>
<dbReference type="Proteomes" id="UP001273589">
    <property type="component" value="Unassembled WGS sequence"/>
</dbReference>
<feature type="compositionally biased region" description="Polar residues" evidence="1">
    <location>
        <begin position="1"/>
        <end position="18"/>
    </location>
</feature>
<dbReference type="InterPro" id="IPR055568">
    <property type="entry name" value="DUF7144"/>
</dbReference>
<keyword evidence="2" id="KW-0472">Membrane</keyword>
<feature type="region of interest" description="Disordered" evidence="1">
    <location>
        <begin position="1"/>
        <end position="25"/>
    </location>
</feature>
<organism evidence="4 5">
    <name type="scientific">Streptomyces europaeiscabiei</name>
    <dbReference type="NCBI Taxonomy" id="146819"/>
    <lineage>
        <taxon>Bacteria</taxon>
        <taxon>Bacillati</taxon>
        <taxon>Actinomycetota</taxon>
        <taxon>Actinomycetes</taxon>
        <taxon>Kitasatosporales</taxon>
        <taxon>Streptomycetaceae</taxon>
        <taxon>Streptomyces</taxon>
    </lineage>
</organism>
<evidence type="ECO:0000256" key="1">
    <source>
        <dbReference type="SAM" id="MobiDB-lite"/>
    </source>
</evidence>
<comment type="caution">
    <text evidence="4">The sequence shown here is derived from an EMBL/GenBank/DDBJ whole genome shotgun (WGS) entry which is preliminary data.</text>
</comment>
<accession>A0AAJ2PWP1</accession>
<evidence type="ECO:0000313" key="5">
    <source>
        <dbReference type="Proteomes" id="UP001273589"/>
    </source>
</evidence>
<dbReference type="EMBL" id="JARAWN010000326">
    <property type="protein sequence ID" value="MDX3134787.1"/>
    <property type="molecule type" value="Genomic_DNA"/>
</dbReference>
<sequence length="152" mass="16349">MAQHSTTPRSNATSQETPASHRETRSEWAHGGMVFAGVLMMVIGVMSILNGIAGIATDDVYASIGNYAFEFSLTTWGWIHLVIGLAVLGTGYAVIQGHTWARAVGIALTSLFAIEYFMFLPYAPVWSVICIGIAVFVMWSLATAPDSHAHGM</sequence>